<evidence type="ECO:0000259" key="1">
    <source>
        <dbReference type="Pfam" id="PF12146"/>
    </source>
</evidence>
<gene>
    <name evidence="2" type="ORF">FVP60_05170</name>
</gene>
<comment type="caution">
    <text evidence="2">The sequence shown here is derived from an EMBL/GenBank/DDBJ whole genome shotgun (WGS) entry which is preliminary data.</text>
</comment>
<protein>
    <submittedName>
        <fullName evidence="2">Alpha/beta hydrolase</fullName>
    </submittedName>
</protein>
<dbReference type="InterPro" id="IPR022742">
    <property type="entry name" value="Hydrolase_4"/>
</dbReference>
<dbReference type="GO" id="GO:0016787">
    <property type="term" value="F:hydrolase activity"/>
    <property type="evidence" value="ECO:0007669"/>
    <property type="project" value="UniProtKB-KW"/>
</dbReference>
<dbReference type="EMBL" id="VRSW01000001">
    <property type="protein sequence ID" value="TXK06714.1"/>
    <property type="molecule type" value="Genomic_DNA"/>
</dbReference>
<dbReference type="Pfam" id="PF12146">
    <property type="entry name" value="Hydrolase_4"/>
    <property type="match status" value="1"/>
</dbReference>
<dbReference type="OrthoDB" id="9801217at2"/>
<dbReference type="RefSeq" id="WP_147825515.1">
    <property type="nucleotide sequence ID" value="NZ_BAAARG010000001.1"/>
</dbReference>
<dbReference type="Gene3D" id="3.40.50.1820">
    <property type="entry name" value="alpha/beta hydrolase"/>
    <property type="match status" value="1"/>
</dbReference>
<organism evidence="2 3">
    <name type="scientific">Microbacterium mitrae</name>
    <dbReference type="NCBI Taxonomy" id="664640"/>
    <lineage>
        <taxon>Bacteria</taxon>
        <taxon>Bacillati</taxon>
        <taxon>Actinomycetota</taxon>
        <taxon>Actinomycetes</taxon>
        <taxon>Micrococcales</taxon>
        <taxon>Microbacteriaceae</taxon>
        <taxon>Microbacterium</taxon>
    </lineage>
</organism>
<keyword evidence="2" id="KW-0378">Hydrolase</keyword>
<proteinExistence type="predicted"/>
<dbReference type="Proteomes" id="UP000321196">
    <property type="component" value="Unassembled WGS sequence"/>
</dbReference>
<feature type="domain" description="Serine aminopeptidase S33" evidence="1">
    <location>
        <begin position="58"/>
        <end position="215"/>
    </location>
</feature>
<evidence type="ECO:0000313" key="3">
    <source>
        <dbReference type="Proteomes" id="UP000321196"/>
    </source>
</evidence>
<dbReference type="PANTHER" id="PTHR42886">
    <property type="entry name" value="RE40534P-RELATED"/>
    <property type="match status" value="1"/>
</dbReference>
<evidence type="ECO:0000313" key="2">
    <source>
        <dbReference type="EMBL" id="TXK06714.1"/>
    </source>
</evidence>
<accession>A0A5C8HRN4</accession>
<dbReference type="AlphaFoldDB" id="A0A5C8HRN4"/>
<dbReference type="PANTHER" id="PTHR42886:SF29">
    <property type="entry name" value="PUMMELIG, ISOFORM A"/>
    <property type="match status" value="1"/>
</dbReference>
<keyword evidence="3" id="KW-1185">Reference proteome</keyword>
<dbReference type="InterPro" id="IPR029058">
    <property type="entry name" value="AB_hydrolase_fold"/>
</dbReference>
<dbReference type="SUPFAM" id="SSF53474">
    <property type="entry name" value="alpha/beta-Hydrolases"/>
    <property type="match status" value="1"/>
</dbReference>
<reference evidence="2 3" key="1">
    <citation type="submission" date="2019-08" db="EMBL/GenBank/DDBJ databases">
        <authorList>
            <person name="Dong K."/>
        </authorList>
    </citation>
    <scope>NUCLEOTIDE SEQUENCE [LARGE SCALE GENOMIC DNA]</scope>
    <source>
        <strain evidence="2 3">M4-8</strain>
    </source>
</reference>
<name>A0A5C8HRN4_9MICO</name>
<sequence>MWDWKPDILGAPFEQTTLPLGEDNEGEVVATLVRSLAAPSTWWRRLAGDQRELTDVDVLYVHGWSDYFFQRRLAQFWTDRGANFYALDLRKYGRSLRPGQTPGFITDLTTYDEDIAAALAAMGFKTDRARADRRLVLMGHSTGGLTLSLWAARHAGVASAVVLNSPWLELQITGITRQAVAAFLQLTAKVRPMDVGPQVDLGFYSRAQREVAVADDAYEINLDWRPERTMPVHAGWLNAIVTGQHTVEAGLGIDVPVCVMLSQRTWIGVRWSAEALTSDTVLVVDDIAKASLKLGRSVTIERIDGALHDVFLSNRAARDDAYATLGRWVDHMLRP</sequence>